<name>A0A9N7Z027_PLEPL</name>
<dbReference type="Proteomes" id="UP001153269">
    <property type="component" value="Unassembled WGS sequence"/>
</dbReference>
<reference evidence="2" key="1">
    <citation type="submission" date="2020-03" db="EMBL/GenBank/DDBJ databases">
        <authorList>
            <person name="Weist P."/>
        </authorList>
    </citation>
    <scope>NUCLEOTIDE SEQUENCE</scope>
</reference>
<keyword evidence="3" id="KW-1185">Reference proteome</keyword>
<dbReference type="AlphaFoldDB" id="A0A9N7Z027"/>
<gene>
    <name evidence="2" type="ORF">PLEPLA_LOCUS32572</name>
</gene>
<proteinExistence type="predicted"/>
<evidence type="ECO:0000313" key="3">
    <source>
        <dbReference type="Proteomes" id="UP001153269"/>
    </source>
</evidence>
<evidence type="ECO:0000256" key="1">
    <source>
        <dbReference type="SAM" id="MobiDB-lite"/>
    </source>
</evidence>
<feature type="region of interest" description="Disordered" evidence="1">
    <location>
        <begin position="16"/>
        <end position="89"/>
    </location>
</feature>
<dbReference type="EMBL" id="CADEAL010003469">
    <property type="protein sequence ID" value="CAB1444854.1"/>
    <property type="molecule type" value="Genomic_DNA"/>
</dbReference>
<protein>
    <submittedName>
        <fullName evidence="2">Uncharacterized protein</fullName>
    </submittedName>
</protein>
<accession>A0A9N7Z027</accession>
<feature type="compositionally biased region" description="Polar residues" evidence="1">
    <location>
        <begin position="57"/>
        <end position="66"/>
    </location>
</feature>
<organism evidence="2 3">
    <name type="scientific">Pleuronectes platessa</name>
    <name type="common">European plaice</name>
    <dbReference type="NCBI Taxonomy" id="8262"/>
    <lineage>
        <taxon>Eukaryota</taxon>
        <taxon>Metazoa</taxon>
        <taxon>Chordata</taxon>
        <taxon>Craniata</taxon>
        <taxon>Vertebrata</taxon>
        <taxon>Euteleostomi</taxon>
        <taxon>Actinopterygii</taxon>
        <taxon>Neopterygii</taxon>
        <taxon>Teleostei</taxon>
        <taxon>Neoteleostei</taxon>
        <taxon>Acanthomorphata</taxon>
        <taxon>Carangaria</taxon>
        <taxon>Pleuronectiformes</taxon>
        <taxon>Pleuronectoidei</taxon>
        <taxon>Pleuronectidae</taxon>
        <taxon>Pleuronectes</taxon>
    </lineage>
</organism>
<evidence type="ECO:0000313" key="2">
    <source>
        <dbReference type="EMBL" id="CAB1444854.1"/>
    </source>
</evidence>
<comment type="caution">
    <text evidence="2">The sequence shown here is derived from an EMBL/GenBank/DDBJ whole genome shotgun (WGS) entry which is preliminary data.</text>
</comment>
<sequence length="89" mass="9968">MINPVRLKQYERSYVNVSEGSSKPGWGNPGEVPAMKEDERGRKKERKRAITYGAVQEMQTASSPYGSDQEGAGRKSRGPTDKSMSLFYH</sequence>